<accession>A0A7J7D2J3</accession>
<evidence type="ECO:0000313" key="2">
    <source>
        <dbReference type="Proteomes" id="UP000593562"/>
    </source>
</evidence>
<dbReference type="AlphaFoldDB" id="A0A7J7D2J3"/>
<organism evidence="1 2">
    <name type="scientific">Tripterygium wilfordii</name>
    <name type="common">Thunder God vine</name>
    <dbReference type="NCBI Taxonomy" id="458696"/>
    <lineage>
        <taxon>Eukaryota</taxon>
        <taxon>Viridiplantae</taxon>
        <taxon>Streptophyta</taxon>
        <taxon>Embryophyta</taxon>
        <taxon>Tracheophyta</taxon>
        <taxon>Spermatophyta</taxon>
        <taxon>Magnoliopsida</taxon>
        <taxon>eudicotyledons</taxon>
        <taxon>Gunneridae</taxon>
        <taxon>Pentapetalae</taxon>
        <taxon>rosids</taxon>
        <taxon>fabids</taxon>
        <taxon>Celastrales</taxon>
        <taxon>Celastraceae</taxon>
        <taxon>Tripterygium</taxon>
    </lineage>
</organism>
<gene>
    <name evidence="1" type="ORF">HS088_TW11G00623</name>
</gene>
<name>A0A7J7D2J3_TRIWF</name>
<evidence type="ECO:0000313" key="1">
    <source>
        <dbReference type="EMBL" id="KAF5740551.1"/>
    </source>
</evidence>
<comment type="caution">
    <text evidence="1">The sequence shown here is derived from an EMBL/GenBank/DDBJ whole genome shotgun (WGS) entry which is preliminary data.</text>
</comment>
<dbReference type="Proteomes" id="UP000593562">
    <property type="component" value="Unassembled WGS sequence"/>
</dbReference>
<dbReference type="InParanoid" id="A0A7J7D2J3"/>
<protein>
    <submittedName>
        <fullName evidence="1">Uncharacterized protein</fullName>
    </submittedName>
</protein>
<reference evidence="1 2" key="1">
    <citation type="journal article" date="2020" name="Nat. Commun.">
        <title>Genome of Tripterygium wilfordii and identification of cytochrome P450 involved in triptolide biosynthesis.</title>
        <authorList>
            <person name="Tu L."/>
            <person name="Su P."/>
            <person name="Zhang Z."/>
            <person name="Gao L."/>
            <person name="Wang J."/>
            <person name="Hu T."/>
            <person name="Zhou J."/>
            <person name="Zhang Y."/>
            <person name="Zhao Y."/>
            <person name="Liu Y."/>
            <person name="Song Y."/>
            <person name="Tong Y."/>
            <person name="Lu Y."/>
            <person name="Yang J."/>
            <person name="Xu C."/>
            <person name="Jia M."/>
            <person name="Peters R.J."/>
            <person name="Huang L."/>
            <person name="Gao W."/>
        </authorList>
    </citation>
    <scope>NUCLEOTIDE SEQUENCE [LARGE SCALE GENOMIC DNA]</scope>
    <source>
        <strain evidence="2">cv. XIE 37</strain>
        <tissue evidence="1">Leaf</tissue>
    </source>
</reference>
<sequence length="76" mass="8347">MWAREPISSSFRSVRLSRNGWNRVRTFARDGLSQDWLSVLACSQDWVSGEDLTAPMKKGDSCEGLRTGGAVAVVGM</sequence>
<dbReference type="EMBL" id="JAAARO010000011">
    <property type="protein sequence ID" value="KAF5740551.1"/>
    <property type="molecule type" value="Genomic_DNA"/>
</dbReference>
<proteinExistence type="predicted"/>
<keyword evidence="2" id="KW-1185">Reference proteome</keyword>